<organism evidence="6 7">
    <name type="scientific">Compostimonas suwonensis</name>
    <dbReference type="NCBI Taxonomy" id="1048394"/>
    <lineage>
        <taxon>Bacteria</taxon>
        <taxon>Bacillati</taxon>
        <taxon>Actinomycetota</taxon>
        <taxon>Actinomycetes</taxon>
        <taxon>Micrococcales</taxon>
        <taxon>Microbacteriaceae</taxon>
        <taxon>Compostimonas</taxon>
    </lineage>
</organism>
<accession>A0A2M9C4J4</accession>
<dbReference type="InterPro" id="IPR011991">
    <property type="entry name" value="ArsR-like_HTH"/>
</dbReference>
<dbReference type="PROSITE" id="PS50931">
    <property type="entry name" value="HTH_LYSR"/>
    <property type="match status" value="1"/>
</dbReference>
<keyword evidence="7" id="KW-1185">Reference proteome</keyword>
<dbReference type="InterPro" id="IPR036388">
    <property type="entry name" value="WH-like_DNA-bd_sf"/>
</dbReference>
<dbReference type="EMBL" id="PGFB01000001">
    <property type="protein sequence ID" value="PJJ65448.1"/>
    <property type="molecule type" value="Genomic_DNA"/>
</dbReference>
<keyword evidence="4" id="KW-0804">Transcription</keyword>
<reference evidence="6 7" key="1">
    <citation type="submission" date="2017-11" db="EMBL/GenBank/DDBJ databases">
        <title>Genomic Encyclopedia of Archaeal and Bacterial Type Strains, Phase II (KMG-II): From Individual Species to Whole Genera.</title>
        <authorList>
            <person name="Goeker M."/>
        </authorList>
    </citation>
    <scope>NUCLEOTIDE SEQUENCE [LARGE SCALE GENOMIC DNA]</scope>
    <source>
        <strain evidence="6 7">DSM 25625</strain>
    </source>
</reference>
<proteinExistence type="inferred from homology"/>
<dbReference type="InterPro" id="IPR005119">
    <property type="entry name" value="LysR_subst-bd"/>
</dbReference>
<evidence type="ECO:0000256" key="2">
    <source>
        <dbReference type="ARBA" id="ARBA00023015"/>
    </source>
</evidence>
<dbReference type="SUPFAM" id="SSF46785">
    <property type="entry name" value="Winged helix' DNA-binding domain"/>
    <property type="match status" value="1"/>
</dbReference>
<dbReference type="Pfam" id="PF00126">
    <property type="entry name" value="HTH_1"/>
    <property type="match status" value="1"/>
</dbReference>
<dbReference type="Proteomes" id="UP000230161">
    <property type="component" value="Unassembled WGS sequence"/>
</dbReference>
<dbReference type="Gene3D" id="3.40.190.10">
    <property type="entry name" value="Periplasmic binding protein-like II"/>
    <property type="match status" value="2"/>
</dbReference>
<feature type="domain" description="HTH lysR-type" evidence="5">
    <location>
        <begin position="1"/>
        <end position="58"/>
    </location>
</feature>
<keyword evidence="3 6" id="KW-0238">DNA-binding</keyword>
<dbReference type="InterPro" id="IPR000847">
    <property type="entry name" value="LysR_HTH_N"/>
</dbReference>
<evidence type="ECO:0000259" key="5">
    <source>
        <dbReference type="PROSITE" id="PS50931"/>
    </source>
</evidence>
<dbReference type="GO" id="GO:0032993">
    <property type="term" value="C:protein-DNA complex"/>
    <property type="evidence" value="ECO:0007669"/>
    <property type="project" value="TreeGrafter"/>
</dbReference>
<evidence type="ECO:0000256" key="4">
    <source>
        <dbReference type="ARBA" id="ARBA00023163"/>
    </source>
</evidence>
<dbReference type="PANTHER" id="PTHR30346:SF29">
    <property type="entry name" value="LYSR SUBSTRATE-BINDING"/>
    <property type="match status" value="1"/>
</dbReference>
<dbReference type="GO" id="GO:0003677">
    <property type="term" value="F:DNA binding"/>
    <property type="evidence" value="ECO:0007669"/>
    <property type="project" value="UniProtKB-KW"/>
</dbReference>
<comment type="caution">
    <text evidence="6">The sequence shown here is derived from an EMBL/GenBank/DDBJ whole genome shotgun (WGS) entry which is preliminary data.</text>
</comment>
<protein>
    <submittedName>
        <fullName evidence="6">DNA-binding transcriptional LysR family regulator</fullName>
    </submittedName>
</protein>
<evidence type="ECO:0000313" key="7">
    <source>
        <dbReference type="Proteomes" id="UP000230161"/>
    </source>
</evidence>
<sequence>MDVRRLDLLRELSERGSVTAVARATHRTPSAVSQQLKVLEREAGVPLTERSGRGLALTHAGRELARSAADVATALERANALWDEFRNHPSGEVSLATFPTAGQMLLPGLLQRLTEVPGLVVTCSDRDPELEDFPALTSDFDVVLAHSTLGQVPWVGRGLHVTPLMREPLDVALPLGHRLAERPNVTPHDLVGETWIGVPPGYPFNRVLDEIEVVSGHPIVTSQRFGDTRVTEAFVAAGLGIALLPCFTAGGLDDRGLVLKTLSGVTAARNIVALTRPDRAERLAVRTVLDALVAESERVQRANAGRS</sequence>
<comment type="similarity">
    <text evidence="1">Belongs to the LysR transcriptional regulatory family.</text>
</comment>
<dbReference type="OrthoDB" id="4131546at2"/>
<dbReference type="InterPro" id="IPR036390">
    <property type="entry name" value="WH_DNA-bd_sf"/>
</dbReference>
<dbReference type="AlphaFoldDB" id="A0A2M9C4J4"/>
<name>A0A2M9C4J4_9MICO</name>
<dbReference type="GO" id="GO:0003700">
    <property type="term" value="F:DNA-binding transcription factor activity"/>
    <property type="evidence" value="ECO:0007669"/>
    <property type="project" value="InterPro"/>
</dbReference>
<evidence type="ECO:0000256" key="3">
    <source>
        <dbReference type="ARBA" id="ARBA00023125"/>
    </source>
</evidence>
<keyword evidence="2" id="KW-0805">Transcription regulation</keyword>
<dbReference type="SUPFAM" id="SSF53850">
    <property type="entry name" value="Periplasmic binding protein-like II"/>
    <property type="match status" value="1"/>
</dbReference>
<evidence type="ECO:0000313" key="6">
    <source>
        <dbReference type="EMBL" id="PJJ65448.1"/>
    </source>
</evidence>
<dbReference type="Pfam" id="PF03466">
    <property type="entry name" value="LysR_substrate"/>
    <property type="match status" value="1"/>
</dbReference>
<evidence type="ECO:0000256" key="1">
    <source>
        <dbReference type="ARBA" id="ARBA00009437"/>
    </source>
</evidence>
<dbReference type="Gene3D" id="1.10.10.10">
    <property type="entry name" value="Winged helix-like DNA-binding domain superfamily/Winged helix DNA-binding domain"/>
    <property type="match status" value="1"/>
</dbReference>
<dbReference type="PANTHER" id="PTHR30346">
    <property type="entry name" value="TRANSCRIPTIONAL DUAL REGULATOR HCAR-RELATED"/>
    <property type="match status" value="1"/>
</dbReference>
<dbReference type="CDD" id="cd00090">
    <property type="entry name" value="HTH_ARSR"/>
    <property type="match status" value="1"/>
</dbReference>
<dbReference type="RefSeq" id="WP_100343346.1">
    <property type="nucleotide sequence ID" value="NZ_PGFB01000001.1"/>
</dbReference>
<gene>
    <name evidence="6" type="ORF">CLV54_0481</name>
</gene>